<dbReference type="EMBL" id="CAMPGE010010569">
    <property type="protein sequence ID" value="CAI2369417.1"/>
    <property type="molecule type" value="Genomic_DNA"/>
</dbReference>
<dbReference type="Proteomes" id="UP001295684">
    <property type="component" value="Unassembled WGS sequence"/>
</dbReference>
<evidence type="ECO:0000313" key="2">
    <source>
        <dbReference type="EMBL" id="CAI2369417.1"/>
    </source>
</evidence>
<gene>
    <name evidence="2" type="ORF">ECRASSUSDP1_LOCUS10717</name>
</gene>
<accession>A0AAD1XF94</accession>
<evidence type="ECO:0000256" key="1">
    <source>
        <dbReference type="SAM" id="MobiDB-lite"/>
    </source>
</evidence>
<comment type="caution">
    <text evidence="2">The sequence shown here is derived from an EMBL/GenBank/DDBJ whole genome shotgun (WGS) entry which is preliminary data.</text>
</comment>
<dbReference type="AlphaFoldDB" id="A0AAD1XF94"/>
<evidence type="ECO:0000313" key="3">
    <source>
        <dbReference type="Proteomes" id="UP001295684"/>
    </source>
</evidence>
<feature type="region of interest" description="Disordered" evidence="1">
    <location>
        <begin position="1"/>
        <end position="20"/>
    </location>
</feature>
<sequence length="71" mass="7771">MLGSNLISKVSKSSERLVSHGPQGTTLCINSIVGVSSSLVLFFSKKWRFGSCNFRSCKLLMADLLVIMLFS</sequence>
<organism evidence="2 3">
    <name type="scientific">Euplotes crassus</name>
    <dbReference type="NCBI Taxonomy" id="5936"/>
    <lineage>
        <taxon>Eukaryota</taxon>
        <taxon>Sar</taxon>
        <taxon>Alveolata</taxon>
        <taxon>Ciliophora</taxon>
        <taxon>Intramacronucleata</taxon>
        <taxon>Spirotrichea</taxon>
        <taxon>Hypotrichia</taxon>
        <taxon>Euplotida</taxon>
        <taxon>Euplotidae</taxon>
        <taxon>Moneuplotes</taxon>
    </lineage>
</organism>
<name>A0AAD1XF94_EUPCR</name>
<feature type="compositionally biased region" description="Polar residues" evidence="1">
    <location>
        <begin position="1"/>
        <end position="11"/>
    </location>
</feature>
<keyword evidence="3" id="KW-1185">Reference proteome</keyword>
<proteinExistence type="predicted"/>
<reference evidence="2" key="1">
    <citation type="submission" date="2023-07" db="EMBL/GenBank/DDBJ databases">
        <authorList>
            <consortium name="AG Swart"/>
            <person name="Singh M."/>
            <person name="Singh A."/>
            <person name="Seah K."/>
            <person name="Emmerich C."/>
        </authorList>
    </citation>
    <scope>NUCLEOTIDE SEQUENCE</scope>
    <source>
        <strain evidence="2">DP1</strain>
    </source>
</reference>
<protein>
    <submittedName>
        <fullName evidence="2">Uncharacterized protein</fullName>
    </submittedName>
</protein>